<dbReference type="PANTHER" id="PTHR46236">
    <property type="entry name" value="TRAF-LIKE SUPERFAMILY PROTEIN"/>
    <property type="match status" value="1"/>
</dbReference>
<reference evidence="2 3" key="1">
    <citation type="submission" date="2021-03" db="EMBL/GenBank/DDBJ databases">
        <authorList>
            <person name="King G.J."/>
            <person name="Bancroft I."/>
            <person name="Baten A."/>
            <person name="Bloomfield J."/>
            <person name="Borpatragohain P."/>
            <person name="He Z."/>
            <person name="Irish N."/>
            <person name="Irwin J."/>
            <person name="Liu K."/>
            <person name="Mauleon R.P."/>
            <person name="Moore J."/>
            <person name="Morris R."/>
            <person name="Ostergaard L."/>
            <person name="Wang B."/>
            <person name="Wells R."/>
        </authorList>
    </citation>
    <scope>NUCLEOTIDE SEQUENCE [LARGE SCALE GENOMIC DNA]</scope>
    <source>
        <strain evidence="2">R-o-18</strain>
        <tissue evidence="2">Leaf</tissue>
    </source>
</reference>
<dbReference type="Proteomes" id="UP000823674">
    <property type="component" value="Chromosome A10"/>
</dbReference>
<feature type="coiled-coil region" evidence="1">
    <location>
        <begin position="205"/>
        <end position="246"/>
    </location>
</feature>
<organism evidence="2 3">
    <name type="scientific">Brassica rapa subsp. trilocularis</name>
    <dbReference type="NCBI Taxonomy" id="1813537"/>
    <lineage>
        <taxon>Eukaryota</taxon>
        <taxon>Viridiplantae</taxon>
        <taxon>Streptophyta</taxon>
        <taxon>Embryophyta</taxon>
        <taxon>Tracheophyta</taxon>
        <taxon>Spermatophyta</taxon>
        <taxon>Magnoliopsida</taxon>
        <taxon>eudicotyledons</taxon>
        <taxon>Gunneridae</taxon>
        <taxon>Pentapetalae</taxon>
        <taxon>rosids</taxon>
        <taxon>malvids</taxon>
        <taxon>Brassicales</taxon>
        <taxon>Brassicaceae</taxon>
        <taxon>Brassiceae</taxon>
        <taxon>Brassica</taxon>
    </lineage>
</organism>
<dbReference type="InterPro" id="IPR050804">
    <property type="entry name" value="MCC"/>
</dbReference>
<keyword evidence="3" id="KW-1185">Reference proteome</keyword>
<evidence type="ECO:0008006" key="4">
    <source>
        <dbReference type="Google" id="ProtNLM"/>
    </source>
</evidence>
<name>A0ABQ7KTH7_BRACM</name>
<dbReference type="CDD" id="cd00121">
    <property type="entry name" value="MATH"/>
    <property type="match status" value="1"/>
</dbReference>
<comment type="caution">
    <text evidence="2">The sequence shown here is derived from an EMBL/GenBank/DDBJ whole genome shotgun (WGS) entry which is preliminary data.</text>
</comment>
<proteinExistence type="predicted"/>
<protein>
    <recommendedName>
        <fullName evidence="4">MATH domain-containing protein</fullName>
    </recommendedName>
</protein>
<gene>
    <name evidence="2" type="primary">A10p030240.1_BraROA</name>
    <name evidence="2" type="ORF">IGI04_041392</name>
</gene>
<dbReference type="EMBL" id="JADBGQ010000010">
    <property type="protein sequence ID" value="KAG5376796.1"/>
    <property type="molecule type" value="Genomic_DNA"/>
</dbReference>
<dbReference type="PANTHER" id="PTHR46236:SF11">
    <property type="entry name" value="TRAF-LIKE SUPERFAMILY PROTEIN"/>
    <property type="match status" value="1"/>
</dbReference>
<accession>A0ABQ7KTH7</accession>
<evidence type="ECO:0000313" key="3">
    <source>
        <dbReference type="Proteomes" id="UP000823674"/>
    </source>
</evidence>
<evidence type="ECO:0000313" key="2">
    <source>
        <dbReference type="EMBL" id="KAG5376796.1"/>
    </source>
</evidence>
<sequence length="253" mass="28709">MGVLSSRSASSTLSQLHCFVGMVSEVEIQKKEETFYDLVALMKIQEERVSKVVSVCLIYKFGSAGESPSRPMGHDRKFTWVIKNFSSLESEKIYSDQFVSGVSWPFPREITKLDDGCDWVDANGFQVKLVNRIFEKHPDIALQFRAKNQHLRTACMTVLLSLIETLCQSPQELSSEDLVEAQNALAHVKDAGFKVDWLEEKLEKVKGKKEEEQTGEARMQELEEELKDLKQKCSEIEASLEKEKAKVSAARII</sequence>
<dbReference type="InterPro" id="IPR002083">
    <property type="entry name" value="MATH/TRAF_dom"/>
</dbReference>
<keyword evidence="1" id="KW-0175">Coiled coil</keyword>
<evidence type="ECO:0000256" key="1">
    <source>
        <dbReference type="SAM" id="Coils"/>
    </source>
</evidence>